<protein>
    <recommendedName>
        <fullName evidence="8">1,3-beta-glucanosyltransferase</fullName>
        <ecNumber evidence="8">2.4.1.-</ecNumber>
    </recommendedName>
</protein>
<dbReference type="EMBL" id="CP060778">
    <property type="protein sequence ID" value="QQK46354.1"/>
    <property type="molecule type" value="Genomic_DNA"/>
</dbReference>
<dbReference type="KEGG" id="pdp:PDIP_42690"/>
<dbReference type="Gene3D" id="3.20.20.80">
    <property type="entry name" value="Glycosidases"/>
    <property type="match status" value="1"/>
</dbReference>
<reference evidence="11 12" key="1">
    <citation type="submission" date="2020-08" db="EMBL/GenBank/DDBJ databases">
        <title>The completed genome sequence of the pathogenic ascomycete fungus Penicillium digitatum.</title>
        <authorList>
            <person name="Wang M."/>
        </authorList>
    </citation>
    <scope>NUCLEOTIDE SEQUENCE [LARGE SCALE GENOMIC DNA]</scope>
    <source>
        <strain evidence="11 12">PdW03</strain>
    </source>
</reference>
<dbReference type="Pfam" id="PF07983">
    <property type="entry name" value="X8"/>
    <property type="match status" value="1"/>
</dbReference>
<name>A0A7T7BNK0_PENDI</name>
<evidence type="ECO:0000313" key="12">
    <source>
        <dbReference type="Proteomes" id="UP000595662"/>
    </source>
</evidence>
<evidence type="ECO:0000256" key="6">
    <source>
        <dbReference type="ARBA" id="ARBA00023288"/>
    </source>
</evidence>
<evidence type="ECO:0000256" key="7">
    <source>
        <dbReference type="ARBA" id="ARBA00025026"/>
    </source>
</evidence>
<dbReference type="GO" id="GO:0071970">
    <property type="term" value="P:fungal-type cell wall (1-&gt;3)-beta-D-glucan biosynthetic process"/>
    <property type="evidence" value="ECO:0007669"/>
    <property type="project" value="TreeGrafter"/>
</dbReference>
<dbReference type="GO" id="GO:0042124">
    <property type="term" value="F:1,3-beta-glucanosyltransferase activity"/>
    <property type="evidence" value="ECO:0007669"/>
    <property type="project" value="TreeGrafter"/>
</dbReference>
<dbReference type="SUPFAM" id="SSF51445">
    <property type="entry name" value="(Trans)glycosidases"/>
    <property type="match status" value="1"/>
</dbReference>
<dbReference type="GO" id="GO:0031505">
    <property type="term" value="P:fungal-type cell wall organization"/>
    <property type="evidence" value="ECO:0007669"/>
    <property type="project" value="TreeGrafter"/>
</dbReference>
<evidence type="ECO:0000256" key="2">
    <source>
        <dbReference type="ARBA" id="ARBA00007528"/>
    </source>
</evidence>
<dbReference type="Proteomes" id="UP000595662">
    <property type="component" value="Chromosome 5"/>
</dbReference>
<comment type="function">
    <text evidence="7">Splits internally a 1,3-beta-glucan molecule and transfers the newly generated reducing end (the donor) to the non-reducing end of another 1,3-beta-glucan molecule (the acceptor) forming a 1,3-beta linkage, resulting in the elongation of 1,3-beta-glucan chains in the cell wall. Involved in cell wall morphogenesis.</text>
</comment>
<gene>
    <name evidence="11" type="ORF">Pdw03_1252</name>
</gene>
<keyword evidence="8" id="KW-0336">GPI-anchor</keyword>
<keyword evidence="3 8" id="KW-0732">Signal</keyword>
<feature type="region of interest" description="Disordered" evidence="9">
    <location>
        <begin position="472"/>
        <end position="500"/>
    </location>
</feature>
<dbReference type="InterPro" id="IPR017853">
    <property type="entry name" value="GH"/>
</dbReference>
<dbReference type="VEuPathDB" id="FungiDB:PDIP_42690"/>
<organism evidence="11 12">
    <name type="scientific">Penicillium digitatum</name>
    <name type="common">Green mold</name>
    <dbReference type="NCBI Taxonomy" id="36651"/>
    <lineage>
        <taxon>Eukaryota</taxon>
        <taxon>Fungi</taxon>
        <taxon>Dikarya</taxon>
        <taxon>Ascomycota</taxon>
        <taxon>Pezizomycotina</taxon>
        <taxon>Eurotiomycetes</taxon>
        <taxon>Eurotiomycetidae</taxon>
        <taxon>Eurotiales</taxon>
        <taxon>Aspergillaceae</taxon>
        <taxon>Penicillium</taxon>
    </lineage>
</organism>
<dbReference type="GO" id="GO:0005886">
    <property type="term" value="C:plasma membrane"/>
    <property type="evidence" value="ECO:0007669"/>
    <property type="project" value="UniProtKB-SubCell"/>
</dbReference>
<evidence type="ECO:0000256" key="4">
    <source>
        <dbReference type="ARBA" id="ARBA00023157"/>
    </source>
</evidence>
<keyword evidence="4" id="KW-1015">Disulfide bond</keyword>
<evidence type="ECO:0000256" key="5">
    <source>
        <dbReference type="ARBA" id="ARBA00023180"/>
    </source>
</evidence>
<evidence type="ECO:0000259" key="10">
    <source>
        <dbReference type="SMART" id="SM00768"/>
    </source>
</evidence>
<keyword evidence="6 8" id="KW-0449">Lipoprotein</keyword>
<evidence type="ECO:0000256" key="1">
    <source>
        <dbReference type="ARBA" id="ARBA00004609"/>
    </source>
</evidence>
<dbReference type="Gene3D" id="1.20.58.1040">
    <property type="match status" value="1"/>
</dbReference>
<evidence type="ECO:0000313" key="11">
    <source>
        <dbReference type="EMBL" id="QQK46354.1"/>
    </source>
</evidence>
<evidence type="ECO:0000256" key="8">
    <source>
        <dbReference type="RuleBase" id="RU361209"/>
    </source>
</evidence>
<dbReference type="AlphaFoldDB" id="A0A7T7BNK0"/>
<proteinExistence type="inferred from homology"/>
<comment type="subcellular location">
    <subcellularLocation>
        <location evidence="1 8">Cell membrane</location>
        <topology evidence="1 8">Lipid-anchor</topology>
        <topology evidence="1 8">GPI-anchor</topology>
    </subcellularLocation>
</comment>
<dbReference type="GeneID" id="26232587"/>
<dbReference type="PANTHER" id="PTHR31468">
    <property type="entry name" value="1,3-BETA-GLUCANOSYLTRANSFERASE GAS1"/>
    <property type="match status" value="1"/>
</dbReference>
<dbReference type="OMA" id="QDHTECM"/>
<accession>A0A7T7BNK0</accession>
<dbReference type="PANTHER" id="PTHR31468:SF9">
    <property type="entry name" value="1,3-BETA-GLUCANOSYLTRANSFERASE"/>
    <property type="match status" value="1"/>
</dbReference>
<dbReference type="GO" id="GO:0098552">
    <property type="term" value="C:side of membrane"/>
    <property type="evidence" value="ECO:0007669"/>
    <property type="project" value="UniProtKB-KW"/>
</dbReference>
<keyword evidence="8" id="KW-0808">Transferase</keyword>
<dbReference type="RefSeq" id="XP_014535260.1">
    <property type="nucleotide sequence ID" value="XM_014679774.1"/>
</dbReference>
<feature type="chain" id="PRO_5031606114" description="1,3-beta-glucanosyltransferase" evidence="8">
    <location>
        <begin position="18"/>
        <end position="533"/>
    </location>
</feature>
<comment type="similarity">
    <text evidence="2 8">Belongs to the glycosyl hydrolase 72 family.</text>
</comment>
<dbReference type="Pfam" id="PF03198">
    <property type="entry name" value="Glyco_hydro_72"/>
    <property type="match status" value="1"/>
</dbReference>
<dbReference type="InterPro" id="IPR004886">
    <property type="entry name" value="Glucanosyltransferase"/>
</dbReference>
<dbReference type="EC" id="2.4.1.-" evidence="8"/>
<dbReference type="SMART" id="SM00768">
    <property type="entry name" value="X8"/>
    <property type="match status" value="1"/>
</dbReference>
<dbReference type="FunFam" id="3.20.20.80:FF:000038">
    <property type="entry name" value="1,3-beta-glucanosyltransferase"/>
    <property type="match status" value="1"/>
</dbReference>
<evidence type="ECO:0000256" key="3">
    <source>
        <dbReference type="ARBA" id="ARBA00022729"/>
    </source>
</evidence>
<feature type="signal peptide" evidence="8">
    <location>
        <begin position="1"/>
        <end position="17"/>
    </location>
</feature>
<feature type="domain" description="X8" evidence="10">
    <location>
        <begin position="371"/>
        <end position="459"/>
    </location>
</feature>
<evidence type="ECO:0000256" key="9">
    <source>
        <dbReference type="SAM" id="MobiDB-lite"/>
    </source>
</evidence>
<keyword evidence="5" id="KW-0325">Glycoprotein</keyword>
<sequence length="533" mass="57064">MKFSLVALLTLAGVTVADLDPIVIKGSKFFYSSNNTQFFMRGVAYQRESTSSSGYADPLADVTACERDVPIMKELRTNVIRTYAINATADHSACMKLLSDAGIYVISDLSDPNLSIDRNDPSWKTDLFARYTSVVDELAKYNNTIGFFAGNEVSNTIATSDASAFVKAAVRDTKKYIKKKGYRPMGVGYATADVSDIRADMADYFNCGDIDDTIDFWGYNIYSWCGDSNYVESKYQDRTEEFANYSVPVFFAEYGCNQVQPREFTEVKALYGETMASVWSGGIVYMYFQEANDFGLVSVVDSTSVRTMSDFSYYSNEIASANPTGVNKASYTPTNTALRSCPTVGPNWEAESSPLPPIADIDLCDCMYDASACAVADSLDSTKYAKLFGTVCGNTDCSGLAANATTGEYGAYSMCSTKQQLTFALNKYYIEQNRAAGACDFDGSASIKAVTSATGTCSTQMMEAGIAGTATITTQNTGTGRSRSASSTGSSTGSSTKTSSGAISVHSSSSFGSFQVVASIATALLAGVGMIAL</sequence>
<dbReference type="InterPro" id="IPR012946">
    <property type="entry name" value="X8"/>
</dbReference>
<keyword evidence="8" id="KW-0472">Membrane</keyword>